<dbReference type="Pfam" id="PF00353">
    <property type="entry name" value="HemolysinCabind"/>
    <property type="match status" value="7"/>
</dbReference>
<dbReference type="PANTHER" id="PTHR38340:SF1">
    <property type="entry name" value="S-LAYER PROTEIN"/>
    <property type="match status" value="1"/>
</dbReference>
<dbReference type="KEGG" id="moc:BB934_27130"/>
<dbReference type="SUPFAM" id="SSF51120">
    <property type="entry name" value="beta-Roll"/>
    <property type="match status" value="5"/>
</dbReference>
<organism evidence="3">
    <name type="scientific">Microvirga ossetica</name>
    <dbReference type="NCBI Taxonomy" id="1882682"/>
    <lineage>
        <taxon>Bacteria</taxon>
        <taxon>Pseudomonadati</taxon>
        <taxon>Pseudomonadota</taxon>
        <taxon>Alphaproteobacteria</taxon>
        <taxon>Hyphomicrobiales</taxon>
        <taxon>Methylobacteriaceae</taxon>
        <taxon>Microvirga</taxon>
    </lineage>
</organism>
<evidence type="ECO:0008006" key="4">
    <source>
        <dbReference type="Google" id="ProtNLM"/>
    </source>
</evidence>
<name>A0A1B2EN75_9HYPH</name>
<dbReference type="PRINTS" id="PR00313">
    <property type="entry name" value="CABNDNGRPT"/>
</dbReference>
<accession>A0A1B2EN75</accession>
<evidence type="ECO:0000313" key="3">
    <source>
        <dbReference type="EMBL" id="ANY81445.1"/>
    </source>
</evidence>
<dbReference type="PROSITE" id="PS00330">
    <property type="entry name" value="HEMOLYSIN_CALCIUM"/>
    <property type="match status" value="9"/>
</dbReference>
<gene>
    <name evidence="3" type="ORF">BB934_27130</name>
</gene>
<dbReference type="InterPro" id="IPR001343">
    <property type="entry name" value="Hemolysn_Ca-bd"/>
</dbReference>
<reference evidence="3" key="1">
    <citation type="submission" date="2016-07" db="EMBL/GenBank/DDBJ databases">
        <title>Microvirga ossetica sp. nov. a new species of rhizobia isolated from root nodules of the legume species Vicia alpestris Steven originated from North Ossetia region in the Caucasus.</title>
        <authorList>
            <person name="Safronova V.I."/>
            <person name="Kuznetsova I.G."/>
            <person name="Sazanova A.L."/>
            <person name="Belimov A."/>
            <person name="Andronov E."/>
            <person name="Osledkin Y.S."/>
            <person name="Onishchuk O.P."/>
            <person name="Kurchak O.N."/>
            <person name="Shaposhnikov A.I."/>
            <person name="Willems A."/>
            <person name="Tikhonovich I.A."/>
        </authorList>
    </citation>
    <scope>NUCLEOTIDE SEQUENCE [LARGE SCALE GENOMIC DNA]</scope>
    <source>
        <strain evidence="3">V5/3M</strain>
    </source>
</reference>
<dbReference type="InterPro" id="IPR011049">
    <property type="entry name" value="Serralysin-like_metalloprot_C"/>
</dbReference>
<comment type="subcellular location">
    <subcellularLocation>
        <location evidence="1">Secreted</location>
    </subcellularLocation>
</comment>
<dbReference type="AlphaFoldDB" id="A0A1B2EN75"/>
<evidence type="ECO:0000256" key="2">
    <source>
        <dbReference type="ARBA" id="ARBA00022525"/>
    </source>
</evidence>
<dbReference type="GO" id="GO:0005576">
    <property type="term" value="C:extracellular region"/>
    <property type="evidence" value="ECO:0007669"/>
    <property type="project" value="UniProtKB-SubCell"/>
</dbReference>
<evidence type="ECO:0000256" key="1">
    <source>
        <dbReference type="ARBA" id="ARBA00004613"/>
    </source>
</evidence>
<dbReference type="InterPro" id="IPR050557">
    <property type="entry name" value="RTX_toxin/Mannuronan_C5-epim"/>
</dbReference>
<sequence length="722" mass="74013">MQFRGVEDEYIDRIRLEDSNRVERERFELIDALRDGRMRVIQTGTGAQYLNYKEGTEGDDVLSGGGMLNGLGGNDVLNGANNPYDVDVLDGGDGNDTLNGGEGMDILVGGAGADRLNGGDGFDIASYAPASGAVVVNMFDVSHNTGDAAGDGYASVEGIVGSEHNDKITGNNYSNRLEGGGGNDTIDGSGGSDDIYGNDGDDFLIGGSGADTFEGGDGRDTVSYYKNLTAVQIYMSSVNDNVGAYGDTYNDIEAIDGTLFGDVIEGDTYENTFWGDAGNDTLNGAGGSDTLAGGDGDDKLEGGWGSWGDRLDGGNGRDTASYYHAQSGVQVYLWDVSRNTGEAADDTYVSIEIIDGSTHSDKLEGNGAANTFWGDAGHDLIKGLSGADTLSGGAGGDHLLGGEGADRLDGGADFDFASYADASSGVLVDLLNMARNTGEAAGDVYISIEGLTGSAHSDQFYGTAGWDGFYGSGGDDQLEGRGGGDQLDGGEGFDFAVYWSAASSVVASLATGTGSAGDAAGDVFVSIEGLQGSSYNDVLTGSVGGNTLYGWGGSDQLYGLSGNDYIEGGDGADTISGGEGFDWLLGNAGADQFRIDTNPWSGGVAGGTSTSPQNVDTLADFNGAEGDRIALNTSKFWGQGPNESIVHAFSPVAAGSYASLQSSVFAMGAQATSAAHRIVYDQASGSIYFDADGAGRMNDQILFAKVNAGTALTAAHFQLFTL</sequence>
<dbReference type="Gene3D" id="2.150.10.10">
    <property type="entry name" value="Serralysin-like metalloprotease, C-terminal"/>
    <property type="match status" value="6"/>
</dbReference>
<dbReference type="InterPro" id="IPR018511">
    <property type="entry name" value="Hemolysin-typ_Ca-bd_CS"/>
</dbReference>
<keyword evidence="2" id="KW-0964">Secreted</keyword>
<dbReference type="PANTHER" id="PTHR38340">
    <property type="entry name" value="S-LAYER PROTEIN"/>
    <property type="match status" value="1"/>
</dbReference>
<dbReference type="GO" id="GO:0005509">
    <property type="term" value="F:calcium ion binding"/>
    <property type="evidence" value="ECO:0007669"/>
    <property type="project" value="InterPro"/>
</dbReference>
<protein>
    <recommendedName>
        <fullName evidence="4">Calcium-binding protein</fullName>
    </recommendedName>
</protein>
<proteinExistence type="predicted"/>
<dbReference type="EMBL" id="CP016616">
    <property type="protein sequence ID" value="ANY81445.1"/>
    <property type="molecule type" value="Genomic_DNA"/>
</dbReference>